<dbReference type="Pfam" id="PF12729">
    <property type="entry name" value="4HB_MCP_1"/>
    <property type="match status" value="1"/>
</dbReference>
<dbReference type="AlphaFoldDB" id="Q1LG85"/>
<keyword evidence="4" id="KW-1133">Transmembrane helix</keyword>
<keyword evidence="7" id="KW-0614">Plasmid</keyword>
<geneLocation type="plasmid" evidence="7 8">
    <name>megaplasmid</name>
</geneLocation>
<protein>
    <submittedName>
        <fullName evidence="7">Methyl-accepting chemotaxis sensory transducer</fullName>
    </submittedName>
</protein>
<dbReference type="InterPro" id="IPR004090">
    <property type="entry name" value="Chemotax_Me-accpt_rcpt"/>
</dbReference>
<evidence type="ECO:0000313" key="8">
    <source>
        <dbReference type="Proteomes" id="UP000002429"/>
    </source>
</evidence>
<keyword evidence="4" id="KW-0472">Membrane</keyword>
<dbReference type="SMART" id="SM00283">
    <property type="entry name" value="MA"/>
    <property type="match status" value="1"/>
</dbReference>
<dbReference type="GO" id="GO:0016020">
    <property type="term" value="C:membrane"/>
    <property type="evidence" value="ECO:0007669"/>
    <property type="project" value="InterPro"/>
</dbReference>
<evidence type="ECO:0000256" key="2">
    <source>
        <dbReference type="ARBA" id="ARBA00029447"/>
    </source>
</evidence>
<evidence type="ECO:0000313" key="7">
    <source>
        <dbReference type="EMBL" id="ABF10841.1"/>
    </source>
</evidence>
<dbReference type="SUPFAM" id="SSF58104">
    <property type="entry name" value="Methyl-accepting chemotaxis protein (MCP) signaling domain"/>
    <property type="match status" value="1"/>
</dbReference>
<dbReference type="InterPro" id="IPR004089">
    <property type="entry name" value="MCPsignal_dom"/>
</dbReference>
<dbReference type="Pfam" id="PF00015">
    <property type="entry name" value="MCPsignal"/>
    <property type="match status" value="1"/>
</dbReference>
<dbReference type="PROSITE" id="PS50885">
    <property type="entry name" value="HAMP"/>
    <property type="match status" value="1"/>
</dbReference>
<keyword evidence="8" id="KW-1185">Reference proteome</keyword>
<sequence length="606" mass="65626">MQALPISGATAQRPGHRVEMAWALQYPTPQKATTQTRDTPNWVTAPPPQSMTQPAPTPAASPETILIVTHWTIRTRILASFTIILLVMALMSGVAYRRLSAIEHETTVMRTDALPGLNFSAGMRGVWGEIYVLAWQTVTAADAPQRARLLAQTQDAMQRLDRLEQQYDATIVRDDDRARFHNYQAVRARYQQAAQPYLDPAQWKDAATAQAALRGSAHDLWSDGRKLLQDIVDDNGKVNERASTGIVDSVVTAKVSIEVAFGIAVLAALIAGYQLLRAITVPMGKIVSLLKTMRGGDLRQRMVLHRRDEFQAVEEGFNQMADELTSLVGQAQRSAIQVTTSVNEIAATARQQQATATETAATTTQIGATSREISATARDLVRTMSEVSHAADQTAGLAGTGQVGLSRMEATMNHVMEAAGSVNARLATLNEKAGNINQVVTTIARVADQTNLLSLNAAIEAEKAGEYGRGFSVVATEIRRLADQTAVATYDIEQIVREIQSAVAAGVMGMDKFSEEVRRGMSEVTQVGDQLSQIIGQVQSLAPRVQMVNEGMQAQAGGAEQINQALIQLSEAAQQTVESLRQSSQAIDELTLVSNELRSGVSRFKV</sequence>
<comment type="similarity">
    <text evidence="2">Belongs to the methyl-accepting chemotaxis (MCP) protein family.</text>
</comment>
<dbReference type="Proteomes" id="UP000002429">
    <property type="component" value="Plasmid megaplasmid"/>
</dbReference>
<dbReference type="PANTHER" id="PTHR32089">
    <property type="entry name" value="METHYL-ACCEPTING CHEMOTAXIS PROTEIN MCPB"/>
    <property type="match status" value="1"/>
</dbReference>
<dbReference type="GO" id="GO:0007165">
    <property type="term" value="P:signal transduction"/>
    <property type="evidence" value="ECO:0007669"/>
    <property type="project" value="UniProtKB-KW"/>
</dbReference>
<dbReference type="PRINTS" id="PR00260">
    <property type="entry name" value="CHEMTRNSDUCR"/>
</dbReference>
<dbReference type="InterPro" id="IPR003660">
    <property type="entry name" value="HAMP_dom"/>
</dbReference>
<organism evidence="7 8">
    <name type="scientific">Cupriavidus metallidurans (strain ATCC 43123 / DSM 2839 / NBRC 102507 / CH34)</name>
    <name type="common">Ralstonia metallidurans</name>
    <dbReference type="NCBI Taxonomy" id="266264"/>
    <lineage>
        <taxon>Bacteria</taxon>
        <taxon>Pseudomonadati</taxon>
        <taxon>Pseudomonadota</taxon>
        <taxon>Betaproteobacteria</taxon>
        <taxon>Burkholderiales</taxon>
        <taxon>Burkholderiaceae</taxon>
        <taxon>Cupriavidus</taxon>
    </lineage>
</organism>
<dbReference type="PANTHER" id="PTHR32089:SF120">
    <property type="entry name" value="METHYL-ACCEPTING CHEMOTAXIS PROTEIN TLPQ"/>
    <property type="match status" value="1"/>
</dbReference>
<name>Q1LG85_CUPMC</name>
<feature type="domain" description="Methyl-accepting transducer" evidence="5">
    <location>
        <begin position="334"/>
        <end position="570"/>
    </location>
</feature>
<gene>
    <name evidence="7" type="ordered locus">Rmet_3973</name>
</gene>
<keyword evidence="1 3" id="KW-0807">Transducer</keyword>
<dbReference type="EMBL" id="CP000353">
    <property type="protein sequence ID" value="ABF10841.1"/>
    <property type="molecule type" value="Genomic_DNA"/>
</dbReference>
<evidence type="ECO:0000256" key="3">
    <source>
        <dbReference type="PROSITE-ProRule" id="PRU00284"/>
    </source>
</evidence>
<dbReference type="GO" id="GO:0006935">
    <property type="term" value="P:chemotaxis"/>
    <property type="evidence" value="ECO:0007669"/>
    <property type="project" value="InterPro"/>
</dbReference>
<keyword evidence="4" id="KW-0812">Transmembrane</keyword>
<reference evidence="8" key="1">
    <citation type="journal article" date="2010" name="PLoS ONE">
        <title>The complete genome sequence of Cupriavidus metallidurans strain CH34, a master survivalist in harsh and anthropogenic environments.</title>
        <authorList>
            <person name="Janssen P.J."/>
            <person name="Van Houdt R."/>
            <person name="Moors H."/>
            <person name="Monsieurs P."/>
            <person name="Morin N."/>
            <person name="Michaux A."/>
            <person name="Benotmane M.A."/>
            <person name="Leys N."/>
            <person name="Vallaeys T."/>
            <person name="Lapidus A."/>
            <person name="Monchy S."/>
            <person name="Medigue C."/>
            <person name="Taghavi S."/>
            <person name="McCorkle S."/>
            <person name="Dunn J."/>
            <person name="van der Lelie D."/>
            <person name="Mergeay M."/>
        </authorList>
    </citation>
    <scope>NUCLEOTIDE SEQUENCE [LARGE SCALE GENOMIC DNA]</scope>
    <source>
        <strain evidence="8">ATCC 43123 / DSM 2839 / NBRC 102507 / CH34</strain>
    </source>
</reference>
<evidence type="ECO:0000259" key="5">
    <source>
        <dbReference type="PROSITE" id="PS50111"/>
    </source>
</evidence>
<proteinExistence type="inferred from homology"/>
<dbReference type="Pfam" id="PF00672">
    <property type="entry name" value="HAMP"/>
    <property type="match status" value="1"/>
</dbReference>
<dbReference type="GO" id="GO:0004888">
    <property type="term" value="F:transmembrane signaling receptor activity"/>
    <property type="evidence" value="ECO:0007669"/>
    <property type="project" value="InterPro"/>
</dbReference>
<dbReference type="Gene3D" id="1.10.287.950">
    <property type="entry name" value="Methyl-accepting chemotaxis protein"/>
    <property type="match status" value="1"/>
</dbReference>
<evidence type="ECO:0000259" key="6">
    <source>
        <dbReference type="PROSITE" id="PS50885"/>
    </source>
</evidence>
<accession>Q1LG85</accession>
<dbReference type="PROSITE" id="PS50111">
    <property type="entry name" value="CHEMOTAXIS_TRANSDUC_2"/>
    <property type="match status" value="1"/>
</dbReference>
<dbReference type="KEGG" id="rme:Rmet_3973"/>
<dbReference type="InterPro" id="IPR024478">
    <property type="entry name" value="HlyB_4HB_MCP"/>
</dbReference>
<evidence type="ECO:0000256" key="4">
    <source>
        <dbReference type="SAM" id="Phobius"/>
    </source>
</evidence>
<dbReference type="CDD" id="cd06225">
    <property type="entry name" value="HAMP"/>
    <property type="match status" value="1"/>
</dbReference>
<dbReference type="eggNOG" id="COG0840">
    <property type="taxonomic scope" value="Bacteria"/>
</dbReference>
<feature type="transmembrane region" description="Helical" evidence="4">
    <location>
        <begin position="77"/>
        <end position="96"/>
    </location>
</feature>
<dbReference type="HOGENOM" id="CLU_000445_107_27_4"/>
<feature type="domain" description="HAMP" evidence="6">
    <location>
        <begin position="277"/>
        <end position="329"/>
    </location>
</feature>
<evidence type="ECO:0000256" key="1">
    <source>
        <dbReference type="ARBA" id="ARBA00023224"/>
    </source>
</evidence>
<dbReference type="SMART" id="SM00304">
    <property type="entry name" value="HAMP"/>
    <property type="match status" value="2"/>
</dbReference>